<accession>A0A397S3T9</accession>
<reference evidence="1 2" key="1">
    <citation type="submission" date="2018-06" db="EMBL/GenBank/DDBJ databases">
        <title>Comparative genomics reveals the genomic features of Rhizophagus irregularis, R. cerebriforme, R. diaphanum and Gigaspora rosea, and their symbiotic lifestyle signature.</title>
        <authorList>
            <person name="Morin E."/>
            <person name="San Clemente H."/>
            <person name="Chen E.C.H."/>
            <person name="De La Providencia I."/>
            <person name="Hainaut M."/>
            <person name="Kuo A."/>
            <person name="Kohler A."/>
            <person name="Murat C."/>
            <person name="Tang N."/>
            <person name="Roy S."/>
            <person name="Loubradou J."/>
            <person name="Henrissat B."/>
            <person name="Grigoriev I.V."/>
            <person name="Corradi N."/>
            <person name="Roux C."/>
            <person name="Martin F.M."/>
        </authorList>
    </citation>
    <scope>NUCLEOTIDE SEQUENCE [LARGE SCALE GENOMIC DNA]</scope>
    <source>
        <strain evidence="1 2">DAOM 227022</strain>
    </source>
</reference>
<dbReference type="EMBL" id="QKYT01000926">
    <property type="protein sequence ID" value="RIA80648.1"/>
    <property type="molecule type" value="Genomic_DNA"/>
</dbReference>
<comment type="caution">
    <text evidence="1">The sequence shown here is derived from an EMBL/GenBank/DDBJ whole genome shotgun (WGS) entry which is preliminary data.</text>
</comment>
<dbReference type="OrthoDB" id="10257471at2759"/>
<name>A0A397S3T9_9GLOM</name>
<keyword evidence="2" id="KW-1185">Reference proteome</keyword>
<protein>
    <recommendedName>
        <fullName evidence="3">F-box domain-containing protein</fullName>
    </recommendedName>
</protein>
<dbReference type="SUPFAM" id="SSF52047">
    <property type="entry name" value="RNI-like"/>
    <property type="match status" value="1"/>
</dbReference>
<dbReference type="InterPro" id="IPR032675">
    <property type="entry name" value="LRR_dom_sf"/>
</dbReference>
<dbReference type="AlphaFoldDB" id="A0A397S3T9"/>
<evidence type="ECO:0008006" key="3">
    <source>
        <dbReference type="Google" id="ProtNLM"/>
    </source>
</evidence>
<gene>
    <name evidence="1" type="ORF">C1645_838321</name>
</gene>
<dbReference type="Proteomes" id="UP000265703">
    <property type="component" value="Unassembled WGS sequence"/>
</dbReference>
<dbReference type="STRING" id="658196.A0A397S3T9"/>
<proteinExistence type="predicted"/>
<dbReference type="Gene3D" id="3.80.10.10">
    <property type="entry name" value="Ribonuclease Inhibitor"/>
    <property type="match status" value="1"/>
</dbReference>
<sequence>MSYQVPVECLNEIFEHLDDKKTLYSCLLVNHFYCKISIRILWRNIWRDIWCSRFIMTYNQFLRVSSSILSTLFACLPKESKELLFKKGIFISTPTSKPPMFNYPSFCKVLLIEKIFLIISVALQKIPNTKNRNYLVINEVIKMFITQISSLKELSYSYYDDTYIMDSDDISFTYFSGATDCLTNLSKLRCSLSLSSKFFYYLSKICHNLQSLNIVFGLGITKVPNELKELISLQNNLKDLKITAACSGDWKDIIPSLTKHSNTLTKLHLNNVFNDNLSVSFIALFSNLQEIKFSYSTRNFGEKQFSDFEKLQNVNFPKLQYFNIPYHCTKPEYVMKFLENNGKNLKKFVIKEEDCALNLSTAKFCPNLKNLSIAIRCDELDTLRIIFNSCQYLESIKIWCGVRYLSDKEVLETIAIHSPENFCKLKIYNDSLSKSKLLPEDLESFFISWKNRPSKKSFTLLINKTYSSSSISLEENEECMKIIKKYKNLGIIKKFETKFREKI</sequence>
<organism evidence="1 2">
    <name type="scientific">Glomus cerebriforme</name>
    <dbReference type="NCBI Taxonomy" id="658196"/>
    <lineage>
        <taxon>Eukaryota</taxon>
        <taxon>Fungi</taxon>
        <taxon>Fungi incertae sedis</taxon>
        <taxon>Mucoromycota</taxon>
        <taxon>Glomeromycotina</taxon>
        <taxon>Glomeromycetes</taxon>
        <taxon>Glomerales</taxon>
        <taxon>Glomeraceae</taxon>
        <taxon>Glomus</taxon>
    </lineage>
</organism>
<evidence type="ECO:0000313" key="1">
    <source>
        <dbReference type="EMBL" id="RIA80648.1"/>
    </source>
</evidence>
<evidence type="ECO:0000313" key="2">
    <source>
        <dbReference type="Proteomes" id="UP000265703"/>
    </source>
</evidence>